<reference evidence="2 3" key="1">
    <citation type="submission" date="2024-03" db="EMBL/GenBank/DDBJ databases">
        <title>Human intestinal bacterial collection.</title>
        <authorList>
            <person name="Pauvert C."/>
            <person name="Hitch T.C.A."/>
            <person name="Clavel T."/>
        </authorList>
    </citation>
    <scope>NUCLEOTIDE SEQUENCE [LARGE SCALE GENOMIC DNA]</scope>
    <source>
        <strain evidence="2 3">CLA-AA-H78B</strain>
    </source>
</reference>
<organism evidence="2 3">
    <name type="scientific">Hominiventricola aquisgranensis</name>
    <dbReference type="NCBI Taxonomy" id="3133164"/>
    <lineage>
        <taxon>Bacteria</taxon>
        <taxon>Bacillati</taxon>
        <taxon>Bacillota</taxon>
        <taxon>Clostridia</taxon>
        <taxon>Lachnospirales</taxon>
        <taxon>Lachnospiraceae</taxon>
        <taxon>Hominiventricola</taxon>
    </lineage>
</organism>
<accession>A0ABV1I435</accession>
<comment type="caution">
    <text evidence="2">The sequence shown here is derived from an EMBL/GenBank/DDBJ whole genome shotgun (WGS) entry which is preliminary data.</text>
</comment>
<dbReference type="Proteomes" id="UP001470288">
    <property type="component" value="Unassembled WGS sequence"/>
</dbReference>
<gene>
    <name evidence="2" type="ORF">WMO62_14225</name>
</gene>
<dbReference type="RefSeq" id="WP_147324681.1">
    <property type="nucleotide sequence ID" value="NZ_JBBMFC010000035.1"/>
</dbReference>
<proteinExistence type="predicted"/>
<keyword evidence="3" id="KW-1185">Reference proteome</keyword>
<evidence type="ECO:0000313" key="3">
    <source>
        <dbReference type="Proteomes" id="UP001470288"/>
    </source>
</evidence>
<feature type="coiled-coil region" evidence="1">
    <location>
        <begin position="2"/>
        <end position="55"/>
    </location>
</feature>
<evidence type="ECO:0000256" key="1">
    <source>
        <dbReference type="SAM" id="Coils"/>
    </source>
</evidence>
<keyword evidence="1" id="KW-0175">Coiled coil</keyword>
<dbReference type="Gene3D" id="1.20.5.2950">
    <property type="match status" value="1"/>
</dbReference>
<evidence type="ECO:0000313" key="2">
    <source>
        <dbReference type="EMBL" id="MEQ2579967.1"/>
    </source>
</evidence>
<name>A0ABV1I435_9FIRM</name>
<sequence length="102" mass="11125">MLDETLKSVKEAEAKAAAVLQKAEEKSGSIVEEAKAKAKTMKAETENRIRTQRQDAEDAFVKDNETQLSDAEAQALKEVDALKQLIEPKRADAVKAVIASLV</sequence>
<protein>
    <submittedName>
        <fullName evidence="2">Uncharacterized protein</fullName>
    </submittedName>
</protein>
<dbReference type="EMBL" id="JBBMFC010000035">
    <property type="protein sequence ID" value="MEQ2579967.1"/>
    <property type="molecule type" value="Genomic_DNA"/>
</dbReference>